<dbReference type="EC" id="1.7.2.2" evidence="3"/>
<dbReference type="SUPFAM" id="SSF48695">
    <property type="entry name" value="Multiheme cytochromes"/>
    <property type="match status" value="1"/>
</dbReference>
<dbReference type="InterPro" id="IPR003321">
    <property type="entry name" value="Cyt_c552"/>
</dbReference>
<proteinExistence type="inferred from homology"/>
<comment type="caution">
    <text evidence="12">The sequence shown here is derived from an EMBL/GenBank/DDBJ whole genome shotgun (WGS) entry which is preliminary data.</text>
</comment>
<evidence type="ECO:0000256" key="2">
    <source>
        <dbReference type="ARBA" id="ARBA00009288"/>
    </source>
</evidence>
<evidence type="ECO:0000256" key="9">
    <source>
        <dbReference type="ARBA" id="ARBA00023004"/>
    </source>
</evidence>
<evidence type="ECO:0000256" key="8">
    <source>
        <dbReference type="ARBA" id="ARBA00023002"/>
    </source>
</evidence>
<dbReference type="GO" id="GO:0046872">
    <property type="term" value="F:metal ion binding"/>
    <property type="evidence" value="ECO:0007669"/>
    <property type="project" value="UniProtKB-KW"/>
</dbReference>
<keyword evidence="8" id="KW-0560">Oxidoreductase</keyword>
<organism evidence="12 13">
    <name type="scientific">Candidatus Geothrix odensensis</name>
    <dbReference type="NCBI Taxonomy" id="2954440"/>
    <lineage>
        <taxon>Bacteria</taxon>
        <taxon>Pseudomonadati</taxon>
        <taxon>Acidobacteriota</taxon>
        <taxon>Holophagae</taxon>
        <taxon>Holophagales</taxon>
        <taxon>Holophagaceae</taxon>
        <taxon>Geothrix</taxon>
    </lineage>
</organism>
<keyword evidence="4" id="KW-0349">Heme</keyword>
<evidence type="ECO:0000313" key="12">
    <source>
        <dbReference type="EMBL" id="MBK8573305.1"/>
    </source>
</evidence>
<dbReference type="Gene3D" id="1.20.140.10">
    <property type="entry name" value="Butyryl-CoA Dehydrogenase, subunit A, domain 3"/>
    <property type="match status" value="1"/>
</dbReference>
<dbReference type="InterPro" id="IPR036280">
    <property type="entry name" value="Multihaem_cyt_sf"/>
</dbReference>
<dbReference type="Proteomes" id="UP000709959">
    <property type="component" value="Unassembled WGS sequence"/>
</dbReference>
<dbReference type="PIRSF" id="PIRSF000243">
    <property type="entry name" value="Cyt_c552"/>
    <property type="match status" value="1"/>
</dbReference>
<evidence type="ECO:0000256" key="6">
    <source>
        <dbReference type="ARBA" id="ARBA00022729"/>
    </source>
</evidence>
<evidence type="ECO:0000256" key="7">
    <source>
        <dbReference type="ARBA" id="ARBA00022837"/>
    </source>
</evidence>
<evidence type="ECO:0000256" key="3">
    <source>
        <dbReference type="ARBA" id="ARBA00011887"/>
    </source>
</evidence>
<evidence type="ECO:0000256" key="10">
    <source>
        <dbReference type="ARBA" id="ARBA00049131"/>
    </source>
</evidence>
<name>A0A936K7L7_9BACT</name>
<evidence type="ECO:0000313" key="13">
    <source>
        <dbReference type="Proteomes" id="UP000709959"/>
    </source>
</evidence>
<evidence type="ECO:0000256" key="4">
    <source>
        <dbReference type="ARBA" id="ARBA00022617"/>
    </source>
</evidence>
<keyword evidence="9" id="KW-0408">Iron</keyword>
<dbReference type="GO" id="GO:0019645">
    <property type="term" value="P:anaerobic electron transport chain"/>
    <property type="evidence" value="ECO:0007669"/>
    <property type="project" value="TreeGrafter"/>
</dbReference>
<keyword evidence="11" id="KW-0812">Transmembrane</keyword>
<evidence type="ECO:0000256" key="11">
    <source>
        <dbReference type="SAM" id="Phobius"/>
    </source>
</evidence>
<comment type="similarity">
    <text evidence="2">Belongs to the cytochrome c-552 family.</text>
</comment>
<dbReference type="Pfam" id="PF02335">
    <property type="entry name" value="Cytochrom_C552"/>
    <property type="match status" value="1"/>
</dbReference>
<gene>
    <name evidence="12" type="ORF">IPN91_11845</name>
</gene>
<sequence>MTEQPTPLFSRPWVRMGLLAAGAALATVLVMSLYANISTRKAEGRQTSLKVVDLDEKTVDPAIWGKNFPSQFDAYKRTAEKYSTKYGGAGSEGLPKSRIQEDPRLVTIFDGYAFAIDFNQRQGHAYMLDDQRTTKRVTTKPQTGACLHCHASNTVAYREAGLQKGAPGSLDEAFTSPNAQAQLMAGFEAIGKLTYVEATKLVKHPVACIDCHDPKNMALRVTKPGFIRGIVALARSGEPVPHLPSIEKWRKGDKATPYDANRDASRQELRSMVCGQCHVEYYCGPKTTLFFPWDKGLKVEQIEATYDAYTFPDGGRFFDWKHARTGAEALKAQHPEFELWSQGVHARSGVSCADCHMPYKREGAIKISEHQVRSPLLDISRACQTCHRFPEEELKARVVAIQDRTKALMDRAEDAVVDLINNLEAAKKAGVEEARLKPILELQRKAQWRVDFVNAENSMGFHAPQEAARILGEAIDFGRQGQIALRDLGAGKAAKK</sequence>
<keyword evidence="6" id="KW-0732">Signal</keyword>
<evidence type="ECO:0000256" key="1">
    <source>
        <dbReference type="ARBA" id="ARBA00004196"/>
    </source>
</evidence>
<comment type="subcellular location">
    <subcellularLocation>
        <location evidence="1">Cell envelope</location>
    </subcellularLocation>
</comment>
<dbReference type="EMBL" id="JADKCH010000016">
    <property type="protein sequence ID" value="MBK8573305.1"/>
    <property type="molecule type" value="Genomic_DNA"/>
</dbReference>
<dbReference type="PANTHER" id="PTHR30633:SF0">
    <property type="entry name" value="CYTOCHROME C-552"/>
    <property type="match status" value="1"/>
</dbReference>
<dbReference type="PANTHER" id="PTHR30633">
    <property type="entry name" value="CYTOCHROME C-552 RESPIRATORY NITRITE REDUCTASE"/>
    <property type="match status" value="1"/>
</dbReference>
<dbReference type="GO" id="GO:0020037">
    <property type="term" value="F:heme binding"/>
    <property type="evidence" value="ECO:0007669"/>
    <property type="project" value="TreeGrafter"/>
</dbReference>
<reference evidence="12 13" key="1">
    <citation type="submission" date="2020-10" db="EMBL/GenBank/DDBJ databases">
        <title>Connecting structure to function with the recovery of over 1000 high-quality activated sludge metagenome-assembled genomes encoding full-length rRNA genes using long-read sequencing.</title>
        <authorList>
            <person name="Singleton C.M."/>
            <person name="Petriglieri F."/>
            <person name="Kristensen J.M."/>
            <person name="Kirkegaard R.H."/>
            <person name="Michaelsen T.Y."/>
            <person name="Andersen M.H."/>
            <person name="Karst S.M."/>
            <person name="Dueholm M.S."/>
            <person name="Nielsen P.H."/>
            <person name="Albertsen M."/>
        </authorList>
    </citation>
    <scope>NUCLEOTIDE SEQUENCE [LARGE SCALE GENOMIC DNA]</scope>
    <source>
        <strain evidence="12">OdNE_18-Q3-R46-58_MAXAC.008</strain>
    </source>
</reference>
<keyword evidence="11" id="KW-1133">Transmembrane helix</keyword>
<dbReference type="GO" id="GO:0042279">
    <property type="term" value="F:nitrite reductase (cytochrome, ammonia-forming) activity"/>
    <property type="evidence" value="ECO:0007669"/>
    <property type="project" value="UniProtKB-EC"/>
</dbReference>
<evidence type="ECO:0000256" key="5">
    <source>
        <dbReference type="ARBA" id="ARBA00022723"/>
    </source>
</evidence>
<dbReference type="CDD" id="cd00548">
    <property type="entry name" value="NrfA-like"/>
    <property type="match status" value="1"/>
</dbReference>
<feature type="transmembrane region" description="Helical" evidence="11">
    <location>
        <begin position="12"/>
        <end position="35"/>
    </location>
</feature>
<comment type="catalytic activity">
    <reaction evidence="10">
        <text>6 Fe(III)-[cytochrome c] + NH4(+) + 2 H2O = 6 Fe(II)-[cytochrome c] + nitrite + 8 H(+)</text>
        <dbReference type="Rhea" id="RHEA:13089"/>
        <dbReference type="Rhea" id="RHEA-COMP:10350"/>
        <dbReference type="Rhea" id="RHEA-COMP:14399"/>
        <dbReference type="ChEBI" id="CHEBI:15377"/>
        <dbReference type="ChEBI" id="CHEBI:15378"/>
        <dbReference type="ChEBI" id="CHEBI:16301"/>
        <dbReference type="ChEBI" id="CHEBI:28938"/>
        <dbReference type="ChEBI" id="CHEBI:29033"/>
        <dbReference type="ChEBI" id="CHEBI:29034"/>
        <dbReference type="EC" id="1.7.2.2"/>
    </reaction>
</comment>
<protein>
    <recommendedName>
        <fullName evidence="3">nitrite reductase (cytochrome; ammonia-forming)</fullName>
        <ecNumber evidence="3">1.7.2.2</ecNumber>
    </recommendedName>
</protein>
<accession>A0A936K7L7</accession>
<keyword evidence="5" id="KW-0479">Metal-binding</keyword>
<dbReference type="Gene3D" id="1.10.1130.10">
    <property type="entry name" value="Flavocytochrome C3, Chain A"/>
    <property type="match status" value="1"/>
</dbReference>
<keyword evidence="11" id="KW-0472">Membrane</keyword>
<keyword evidence="7" id="KW-0106">Calcium</keyword>
<dbReference type="AlphaFoldDB" id="A0A936K7L7"/>
<dbReference type="GO" id="GO:0030288">
    <property type="term" value="C:outer membrane-bounded periplasmic space"/>
    <property type="evidence" value="ECO:0007669"/>
    <property type="project" value="TreeGrafter"/>
</dbReference>